<protein>
    <recommendedName>
        <fullName evidence="8">RRM domain-containing protein</fullName>
    </recommendedName>
</protein>
<keyword evidence="3" id="KW-0677">Repeat</keyword>
<evidence type="ECO:0000256" key="2">
    <source>
        <dbReference type="ARBA" id="ARBA00022664"/>
    </source>
</evidence>
<dbReference type="OrthoDB" id="10258585at2759"/>
<dbReference type="CDD" id="cd12281">
    <property type="entry name" value="RRM1_TatSF1_like"/>
    <property type="match status" value="1"/>
</dbReference>
<feature type="domain" description="RRM" evidence="8">
    <location>
        <begin position="105"/>
        <end position="196"/>
    </location>
</feature>
<evidence type="ECO:0000313" key="9">
    <source>
        <dbReference type="EMBL" id="KAF2857830.1"/>
    </source>
</evidence>
<evidence type="ECO:0000256" key="1">
    <source>
        <dbReference type="ARBA" id="ARBA00007747"/>
    </source>
</evidence>
<evidence type="ECO:0000256" key="5">
    <source>
        <dbReference type="ARBA" id="ARBA00023187"/>
    </source>
</evidence>
<dbReference type="GO" id="GO:0005686">
    <property type="term" value="C:U2 snRNP"/>
    <property type="evidence" value="ECO:0007669"/>
    <property type="project" value="TreeGrafter"/>
</dbReference>
<keyword evidence="4 6" id="KW-0694">RNA-binding</keyword>
<dbReference type="Pfam" id="PF00076">
    <property type="entry name" value="RRM_1"/>
    <property type="match status" value="2"/>
</dbReference>
<dbReference type="PANTHER" id="PTHR15608">
    <property type="entry name" value="SPLICING FACTOR U2AF-ASSOCIATED PROTEIN 2"/>
    <property type="match status" value="1"/>
</dbReference>
<feature type="compositionally biased region" description="Basic and acidic residues" evidence="7">
    <location>
        <begin position="90"/>
        <end position="99"/>
    </location>
</feature>
<dbReference type="FunFam" id="3.30.70.330:FF:000105">
    <property type="entry name" value="HIV Tat-specific factor 1 homolog"/>
    <property type="match status" value="1"/>
</dbReference>
<keyword evidence="5" id="KW-0508">mRNA splicing</keyword>
<evidence type="ECO:0000313" key="10">
    <source>
        <dbReference type="Proteomes" id="UP000799421"/>
    </source>
</evidence>
<keyword evidence="10" id="KW-1185">Reference proteome</keyword>
<dbReference type="Gene3D" id="3.30.70.330">
    <property type="match status" value="2"/>
</dbReference>
<feature type="region of interest" description="Disordered" evidence="7">
    <location>
        <begin position="66"/>
        <end position="99"/>
    </location>
</feature>
<dbReference type="SMART" id="SM00360">
    <property type="entry name" value="RRM"/>
    <property type="match status" value="2"/>
</dbReference>
<dbReference type="InterPro" id="IPR012677">
    <property type="entry name" value="Nucleotide-bd_a/b_plait_sf"/>
</dbReference>
<dbReference type="PROSITE" id="PS50102">
    <property type="entry name" value="RRM"/>
    <property type="match status" value="1"/>
</dbReference>
<dbReference type="CDD" id="cd12285">
    <property type="entry name" value="RRM3_RBM39_like"/>
    <property type="match status" value="1"/>
</dbReference>
<dbReference type="Proteomes" id="UP000799421">
    <property type="component" value="Unassembled WGS sequence"/>
</dbReference>
<dbReference type="InterPro" id="IPR034392">
    <property type="entry name" value="TatSF1-like_RRM1"/>
</dbReference>
<reference evidence="9" key="1">
    <citation type="journal article" date="2020" name="Stud. Mycol.">
        <title>101 Dothideomycetes genomes: a test case for predicting lifestyles and emergence of pathogens.</title>
        <authorList>
            <person name="Haridas S."/>
            <person name="Albert R."/>
            <person name="Binder M."/>
            <person name="Bloem J."/>
            <person name="Labutti K."/>
            <person name="Salamov A."/>
            <person name="Andreopoulos B."/>
            <person name="Baker S."/>
            <person name="Barry K."/>
            <person name="Bills G."/>
            <person name="Bluhm B."/>
            <person name="Cannon C."/>
            <person name="Castanera R."/>
            <person name="Culley D."/>
            <person name="Daum C."/>
            <person name="Ezra D."/>
            <person name="Gonzalez J."/>
            <person name="Henrissat B."/>
            <person name="Kuo A."/>
            <person name="Liang C."/>
            <person name="Lipzen A."/>
            <person name="Lutzoni F."/>
            <person name="Magnuson J."/>
            <person name="Mondo S."/>
            <person name="Nolan M."/>
            <person name="Ohm R."/>
            <person name="Pangilinan J."/>
            <person name="Park H.-J."/>
            <person name="Ramirez L."/>
            <person name="Alfaro M."/>
            <person name="Sun H."/>
            <person name="Tritt A."/>
            <person name="Yoshinaga Y."/>
            <person name="Zwiers L.-H."/>
            <person name="Turgeon B."/>
            <person name="Goodwin S."/>
            <person name="Spatafora J."/>
            <person name="Crous P."/>
            <person name="Grigoriev I."/>
        </authorList>
    </citation>
    <scope>NUCLEOTIDE SEQUENCE</scope>
    <source>
        <strain evidence="9">CBS 480.64</strain>
    </source>
</reference>
<evidence type="ECO:0000256" key="7">
    <source>
        <dbReference type="SAM" id="MobiDB-lite"/>
    </source>
</evidence>
<keyword evidence="2" id="KW-0507">mRNA processing</keyword>
<dbReference type="SUPFAM" id="SSF54928">
    <property type="entry name" value="RNA-binding domain, RBD"/>
    <property type="match status" value="2"/>
</dbReference>
<dbReference type="EMBL" id="MU006026">
    <property type="protein sequence ID" value="KAF2857830.1"/>
    <property type="molecule type" value="Genomic_DNA"/>
</dbReference>
<evidence type="ECO:0000256" key="6">
    <source>
        <dbReference type="PROSITE-ProRule" id="PRU00176"/>
    </source>
</evidence>
<dbReference type="InterPro" id="IPR034393">
    <property type="entry name" value="TatSF1-like"/>
</dbReference>
<name>A0A6A7BRI8_9PEZI</name>
<accession>A0A6A7BRI8</accession>
<evidence type="ECO:0000256" key="4">
    <source>
        <dbReference type="ARBA" id="ARBA00022884"/>
    </source>
</evidence>
<evidence type="ECO:0000256" key="3">
    <source>
        <dbReference type="ARBA" id="ARBA00022737"/>
    </source>
</evidence>
<dbReference type="InterPro" id="IPR000504">
    <property type="entry name" value="RRM_dom"/>
</dbReference>
<proteinExistence type="inferred from homology"/>
<dbReference type="GO" id="GO:0000398">
    <property type="term" value="P:mRNA splicing, via spliceosome"/>
    <property type="evidence" value="ECO:0007669"/>
    <property type="project" value="InterPro"/>
</dbReference>
<dbReference type="GO" id="GO:0005684">
    <property type="term" value="C:U2-type spliceosomal complex"/>
    <property type="evidence" value="ECO:0007669"/>
    <property type="project" value="TreeGrafter"/>
</dbReference>
<sequence>MSNKGPFPTEPELFPSDPRICYSAETSTYKLRAADGSEWEWVPKAGKWMPTTDEAEIERQRSVYKVEGVDDDEAPAGRKRKAVSAEENDGEAKKPKAAEREKVNKAIYVTGLPDDVDANEVFEEFSKSGLIARSLDTDEPRIKLYYDDEGRFKGEALIVFFRPESIPLAIQRFDDTDFRLGQPAAKGKMRVTMADQSYKAHKDPAADVKTAPVKRSKDKQRVIDKTKEMNSRLADWSDEDDNPSAMPTSSRWDKVVVLRHMFTLEEMEQDAEFLSELKEDLMEECGKLGKVANVTVFDKEEDGVVTVRFSKAEAAQACVELMHGRWYDKRQIQATIADGTERFQKTWKDKGSADERLEAFTRGLE</sequence>
<evidence type="ECO:0000259" key="8">
    <source>
        <dbReference type="PROSITE" id="PS50102"/>
    </source>
</evidence>
<organism evidence="9 10">
    <name type="scientific">Piedraia hortae CBS 480.64</name>
    <dbReference type="NCBI Taxonomy" id="1314780"/>
    <lineage>
        <taxon>Eukaryota</taxon>
        <taxon>Fungi</taxon>
        <taxon>Dikarya</taxon>
        <taxon>Ascomycota</taxon>
        <taxon>Pezizomycotina</taxon>
        <taxon>Dothideomycetes</taxon>
        <taxon>Dothideomycetidae</taxon>
        <taxon>Capnodiales</taxon>
        <taxon>Piedraiaceae</taxon>
        <taxon>Piedraia</taxon>
    </lineage>
</organism>
<dbReference type="InterPro" id="IPR003954">
    <property type="entry name" value="RRM_euk-type"/>
</dbReference>
<dbReference type="AlphaFoldDB" id="A0A6A7BRI8"/>
<dbReference type="GO" id="GO:0003723">
    <property type="term" value="F:RNA binding"/>
    <property type="evidence" value="ECO:0007669"/>
    <property type="project" value="UniProtKB-UniRule"/>
</dbReference>
<comment type="similarity">
    <text evidence="1">Belongs to the HTATSF1 family.</text>
</comment>
<dbReference type="PANTHER" id="PTHR15608:SF0">
    <property type="entry name" value="HIV TAT-SPECIFIC FACTOR 1"/>
    <property type="match status" value="1"/>
</dbReference>
<dbReference type="InterPro" id="IPR035979">
    <property type="entry name" value="RBD_domain_sf"/>
</dbReference>
<dbReference type="SMART" id="SM00361">
    <property type="entry name" value="RRM_1"/>
    <property type="match status" value="1"/>
</dbReference>
<gene>
    <name evidence="9" type="ORF">K470DRAFT_283607</name>
</gene>